<dbReference type="Proteomes" id="UP000274909">
    <property type="component" value="Unassembled WGS sequence"/>
</dbReference>
<dbReference type="OrthoDB" id="5119356at2"/>
<reference evidence="1 2" key="1">
    <citation type="submission" date="2018-12" db="EMBL/GenBank/DDBJ databases">
        <authorList>
            <person name="Li F."/>
        </authorList>
    </citation>
    <scope>NUCLEOTIDE SEQUENCE [LARGE SCALE GENOMIC DNA]</scope>
    <source>
        <strain evidence="1 2">EGI 6500705</strain>
    </source>
</reference>
<comment type="caution">
    <text evidence="1">The sequence shown here is derived from an EMBL/GenBank/DDBJ whole genome shotgun (WGS) entry which is preliminary data.</text>
</comment>
<dbReference type="RefSeq" id="WP_127047603.1">
    <property type="nucleotide sequence ID" value="NZ_RZGZ01000002.1"/>
</dbReference>
<organism evidence="1 2">
    <name type="scientific">Labedella endophytica</name>
    <dbReference type="NCBI Taxonomy" id="1523160"/>
    <lineage>
        <taxon>Bacteria</taxon>
        <taxon>Bacillati</taxon>
        <taxon>Actinomycetota</taxon>
        <taxon>Actinomycetes</taxon>
        <taxon>Micrococcales</taxon>
        <taxon>Microbacteriaceae</taxon>
        <taxon>Labedella</taxon>
    </lineage>
</organism>
<evidence type="ECO:0000313" key="2">
    <source>
        <dbReference type="Proteomes" id="UP000274909"/>
    </source>
</evidence>
<name>A0A3S0VTD3_9MICO</name>
<accession>A0A3S0VTD3</accession>
<proteinExistence type="predicted"/>
<protein>
    <submittedName>
        <fullName evidence="1">Uncharacterized protein</fullName>
    </submittedName>
</protein>
<dbReference type="AlphaFoldDB" id="A0A3S0VTD3"/>
<gene>
    <name evidence="1" type="ORF">ELQ94_04340</name>
</gene>
<evidence type="ECO:0000313" key="1">
    <source>
        <dbReference type="EMBL" id="RUR00793.1"/>
    </source>
</evidence>
<keyword evidence="2" id="KW-1185">Reference proteome</keyword>
<dbReference type="EMBL" id="RZGZ01000002">
    <property type="protein sequence ID" value="RUR00793.1"/>
    <property type="molecule type" value="Genomic_DNA"/>
</dbReference>
<sequence>MSNIRLILPDENDVEFVGVTPPETYTTNNGEYVLDRVGEDVDAVDDATGHHEDDVLVAWYTRKPSI</sequence>